<keyword evidence="1" id="KW-1133">Transmembrane helix</keyword>
<dbReference type="Proteomes" id="UP000595224">
    <property type="component" value="Chromosome"/>
</dbReference>
<dbReference type="EMBL" id="CP064936">
    <property type="protein sequence ID" value="QQA01017.1"/>
    <property type="molecule type" value="Genomic_DNA"/>
</dbReference>
<organism evidence="2 3">
    <name type="scientific">Treponema peruense</name>
    <dbReference type="NCBI Taxonomy" id="2787628"/>
    <lineage>
        <taxon>Bacteria</taxon>
        <taxon>Pseudomonadati</taxon>
        <taxon>Spirochaetota</taxon>
        <taxon>Spirochaetia</taxon>
        <taxon>Spirochaetales</taxon>
        <taxon>Treponemataceae</taxon>
        <taxon>Treponema</taxon>
    </lineage>
</organism>
<name>A0A7T3V4V3_9SPIR</name>
<gene>
    <name evidence="2" type="ORF">IWA51_12320</name>
</gene>
<evidence type="ECO:0000313" key="3">
    <source>
        <dbReference type="Proteomes" id="UP000595224"/>
    </source>
</evidence>
<evidence type="ECO:0000313" key="2">
    <source>
        <dbReference type="EMBL" id="QQA01017.1"/>
    </source>
</evidence>
<keyword evidence="1" id="KW-0812">Transmembrane</keyword>
<evidence type="ECO:0000256" key="1">
    <source>
        <dbReference type="SAM" id="Phobius"/>
    </source>
</evidence>
<evidence type="ECO:0008006" key="4">
    <source>
        <dbReference type="Google" id="ProtNLM"/>
    </source>
</evidence>
<keyword evidence="1" id="KW-0472">Membrane</keyword>
<proteinExistence type="predicted"/>
<reference evidence="2 3" key="1">
    <citation type="submission" date="2020-11" db="EMBL/GenBank/DDBJ databases">
        <title>Treponema Peruensis nv. sp., first commensal Treponema isolated from human feces.</title>
        <authorList>
            <person name="Belkhou C."/>
            <person name="Raes J."/>
        </authorList>
    </citation>
    <scope>NUCLEOTIDE SEQUENCE [LARGE SCALE GENOMIC DNA]</scope>
    <source>
        <strain evidence="2 3">RCC2812</strain>
    </source>
</reference>
<dbReference type="RefSeq" id="WP_198442626.1">
    <property type="nucleotide sequence ID" value="NZ_CBCSHE010000007.1"/>
</dbReference>
<dbReference type="KEGG" id="tper:IWA51_12320"/>
<accession>A0A7T3V4V3</accession>
<sequence>MSETKVQSFDGEIKKCPGCGAVLPSMAAKYPECGFELRNTEASNSVKDFQRKYTSSTDTKYHGKAKFLRLLFATELFIIFITQFIYPNFLLNYY</sequence>
<keyword evidence="3" id="KW-1185">Reference proteome</keyword>
<feature type="transmembrane region" description="Helical" evidence="1">
    <location>
        <begin position="67"/>
        <end position="86"/>
    </location>
</feature>
<protein>
    <recommendedName>
        <fullName evidence="4">Zinc-ribbon domain-containing protein</fullName>
    </recommendedName>
</protein>
<dbReference type="AlphaFoldDB" id="A0A7T3V4V3"/>